<dbReference type="SUPFAM" id="SSF56601">
    <property type="entry name" value="beta-lactamase/transpeptidase-like"/>
    <property type="match status" value="1"/>
</dbReference>
<evidence type="ECO:0000313" key="13">
    <source>
        <dbReference type="Proteomes" id="UP001501237"/>
    </source>
</evidence>
<evidence type="ECO:0000256" key="3">
    <source>
        <dbReference type="ARBA" id="ARBA00022801"/>
    </source>
</evidence>
<dbReference type="RefSeq" id="WP_344834272.1">
    <property type="nucleotide sequence ID" value="NZ_BAAAUV010000017.1"/>
</dbReference>
<feature type="domain" description="Peptidase S11 D-alanyl-D-alanine carboxypeptidase A N-terminal" evidence="11">
    <location>
        <begin position="40"/>
        <end position="281"/>
    </location>
</feature>
<evidence type="ECO:0000256" key="9">
    <source>
        <dbReference type="SAM" id="Phobius"/>
    </source>
</evidence>
<evidence type="ECO:0000313" key="12">
    <source>
        <dbReference type="EMBL" id="GAA3227829.1"/>
    </source>
</evidence>
<feature type="transmembrane region" description="Helical" evidence="9">
    <location>
        <begin position="341"/>
        <end position="360"/>
    </location>
</feature>
<feature type="signal peptide" evidence="10">
    <location>
        <begin position="1"/>
        <end position="27"/>
    </location>
</feature>
<evidence type="ECO:0000256" key="4">
    <source>
        <dbReference type="ARBA" id="ARBA00022960"/>
    </source>
</evidence>
<keyword evidence="9" id="KW-1133">Transmembrane helix</keyword>
<keyword evidence="6" id="KW-0961">Cell wall biogenesis/degradation</keyword>
<proteinExistence type="inferred from homology"/>
<dbReference type="Proteomes" id="UP001501237">
    <property type="component" value="Unassembled WGS sequence"/>
</dbReference>
<evidence type="ECO:0000256" key="1">
    <source>
        <dbReference type="ARBA" id="ARBA00007164"/>
    </source>
</evidence>
<keyword evidence="5" id="KW-0573">Peptidoglycan synthesis</keyword>
<dbReference type="InterPro" id="IPR012338">
    <property type="entry name" value="Beta-lactam/transpept-like"/>
</dbReference>
<gene>
    <name evidence="12" type="ORF">GCM10010468_56880</name>
</gene>
<dbReference type="EMBL" id="BAAAUV010000017">
    <property type="protein sequence ID" value="GAA3227829.1"/>
    <property type="molecule type" value="Genomic_DNA"/>
</dbReference>
<evidence type="ECO:0000256" key="6">
    <source>
        <dbReference type="ARBA" id="ARBA00023316"/>
    </source>
</evidence>
<dbReference type="PANTHER" id="PTHR21581:SF33">
    <property type="entry name" value="D-ALANYL-D-ALANINE CARBOXYPEPTIDASE DACB"/>
    <property type="match status" value="1"/>
</dbReference>
<evidence type="ECO:0000256" key="7">
    <source>
        <dbReference type="RuleBase" id="RU004016"/>
    </source>
</evidence>
<feature type="region of interest" description="Disordered" evidence="8">
    <location>
        <begin position="312"/>
        <end position="334"/>
    </location>
</feature>
<comment type="similarity">
    <text evidence="1 7">Belongs to the peptidase S11 family.</text>
</comment>
<keyword evidence="2 10" id="KW-0732">Signal</keyword>
<dbReference type="InterPro" id="IPR001967">
    <property type="entry name" value="Peptidase_S11_N"/>
</dbReference>
<name>A0ABP6QI03_9ACTN</name>
<dbReference type="PRINTS" id="PR00725">
    <property type="entry name" value="DADACBPTASE1"/>
</dbReference>
<keyword evidence="13" id="KW-1185">Reference proteome</keyword>
<protein>
    <recommendedName>
        <fullName evidence="11">Peptidase S11 D-alanyl-D-alanine carboxypeptidase A N-terminal domain-containing protein</fullName>
    </recommendedName>
</protein>
<dbReference type="PANTHER" id="PTHR21581">
    <property type="entry name" value="D-ALANYL-D-ALANINE CARBOXYPEPTIDASE"/>
    <property type="match status" value="1"/>
</dbReference>
<evidence type="ECO:0000259" key="11">
    <source>
        <dbReference type="Pfam" id="PF00768"/>
    </source>
</evidence>
<dbReference type="Pfam" id="PF00768">
    <property type="entry name" value="Peptidase_S11"/>
    <property type="match status" value="1"/>
</dbReference>
<dbReference type="Gene3D" id="3.40.710.10">
    <property type="entry name" value="DD-peptidase/beta-lactamase superfamily"/>
    <property type="match status" value="1"/>
</dbReference>
<reference evidence="13" key="1">
    <citation type="journal article" date="2019" name="Int. J. Syst. Evol. Microbiol.">
        <title>The Global Catalogue of Microorganisms (GCM) 10K type strain sequencing project: providing services to taxonomists for standard genome sequencing and annotation.</title>
        <authorList>
            <consortium name="The Broad Institute Genomics Platform"/>
            <consortium name="The Broad Institute Genome Sequencing Center for Infectious Disease"/>
            <person name="Wu L."/>
            <person name="Ma J."/>
        </authorList>
    </citation>
    <scope>NUCLEOTIDE SEQUENCE [LARGE SCALE GENOMIC DNA]</scope>
    <source>
        <strain evidence="13">JCM 9377</strain>
    </source>
</reference>
<evidence type="ECO:0000256" key="5">
    <source>
        <dbReference type="ARBA" id="ARBA00022984"/>
    </source>
</evidence>
<evidence type="ECO:0000256" key="2">
    <source>
        <dbReference type="ARBA" id="ARBA00022729"/>
    </source>
</evidence>
<evidence type="ECO:0000256" key="10">
    <source>
        <dbReference type="SAM" id="SignalP"/>
    </source>
</evidence>
<keyword evidence="3" id="KW-0378">Hydrolase</keyword>
<accession>A0ABP6QI03</accession>
<evidence type="ECO:0000256" key="8">
    <source>
        <dbReference type="SAM" id="MobiDB-lite"/>
    </source>
</evidence>
<keyword evidence="4" id="KW-0133">Cell shape</keyword>
<dbReference type="InterPro" id="IPR018044">
    <property type="entry name" value="Peptidase_S11"/>
</dbReference>
<comment type="caution">
    <text evidence="12">The sequence shown here is derived from an EMBL/GenBank/DDBJ whole genome shotgun (WGS) entry which is preliminary data.</text>
</comment>
<organism evidence="12 13">
    <name type="scientific">Actinocorallia longicatena</name>
    <dbReference type="NCBI Taxonomy" id="111803"/>
    <lineage>
        <taxon>Bacteria</taxon>
        <taxon>Bacillati</taxon>
        <taxon>Actinomycetota</taxon>
        <taxon>Actinomycetes</taxon>
        <taxon>Streptosporangiales</taxon>
        <taxon>Thermomonosporaceae</taxon>
        <taxon>Actinocorallia</taxon>
    </lineage>
</organism>
<keyword evidence="9" id="KW-0812">Transmembrane</keyword>
<sequence length="369" mass="38799">MGAPLRAAALLTASALTLATCPVEAGAAPKAAGPKFKGKGSYIVVDGDTGQVLAGRNERVKYLPASTQKVLTALTLIPLLHPDDKIKATAKSCYPEGTKVGMDPKLSYKASDLFKAMLMMSANDAAMTLTLPNGYKQTIALMNAKAKEIGATDTVAGSPNGLDVDLGLNLKTQHTTSFDLAIQMRAALKLPEFVQYAQTVNAKFPALSVPKKDKKTGKKTKPKIYQMPIYSHIRLLPTESQEYKGFIAGKNGYTNAAQQTFVGAAKRNGHTIIVALMKAETLWSNASALFDWGFANDGKVTPIGNLPDESAPGKAAMSAALPPAVPAGKTSGGGTDRSDDYLLGGIGLAFILAGVGVLLFRRKRPTSSS</sequence>
<keyword evidence="9" id="KW-0472">Membrane</keyword>
<feature type="chain" id="PRO_5045514165" description="Peptidase S11 D-alanyl-D-alanine carboxypeptidase A N-terminal domain-containing protein" evidence="10">
    <location>
        <begin position="28"/>
        <end position="369"/>
    </location>
</feature>